<protein>
    <submittedName>
        <fullName evidence="1">Uncharacterized protein</fullName>
    </submittedName>
</protein>
<dbReference type="EMBL" id="AWWV01009257">
    <property type="protein sequence ID" value="OMO87215.1"/>
    <property type="molecule type" value="Genomic_DNA"/>
</dbReference>
<name>A0A1R3IXB6_COCAP</name>
<keyword evidence="2" id="KW-1185">Reference proteome</keyword>
<evidence type="ECO:0000313" key="1">
    <source>
        <dbReference type="EMBL" id="OMO87215.1"/>
    </source>
</evidence>
<proteinExistence type="predicted"/>
<dbReference type="Proteomes" id="UP000188268">
    <property type="component" value="Unassembled WGS sequence"/>
</dbReference>
<comment type="caution">
    <text evidence="1">The sequence shown here is derived from an EMBL/GenBank/DDBJ whole genome shotgun (WGS) entry which is preliminary data.</text>
</comment>
<organism evidence="1 2">
    <name type="scientific">Corchorus capsularis</name>
    <name type="common">Jute</name>
    <dbReference type="NCBI Taxonomy" id="210143"/>
    <lineage>
        <taxon>Eukaryota</taxon>
        <taxon>Viridiplantae</taxon>
        <taxon>Streptophyta</taxon>
        <taxon>Embryophyta</taxon>
        <taxon>Tracheophyta</taxon>
        <taxon>Spermatophyta</taxon>
        <taxon>Magnoliopsida</taxon>
        <taxon>eudicotyledons</taxon>
        <taxon>Gunneridae</taxon>
        <taxon>Pentapetalae</taxon>
        <taxon>rosids</taxon>
        <taxon>malvids</taxon>
        <taxon>Malvales</taxon>
        <taxon>Malvaceae</taxon>
        <taxon>Grewioideae</taxon>
        <taxon>Apeibeae</taxon>
        <taxon>Corchorus</taxon>
    </lineage>
</organism>
<gene>
    <name evidence="1" type="ORF">CCACVL1_09193</name>
</gene>
<sequence>MAAYGIRRHHLAASMTSDATI</sequence>
<accession>A0A1R3IXB6</accession>
<dbReference type="AlphaFoldDB" id="A0A1R3IXB6"/>
<dbReference type="Gramene" id="OMO87215">
    <property type="protein sequence ID" value="OMO87215"/>
    <property type="gene ID" value="CCACVL1_09193"/>
</dbReference>
<reference evidence="1 2" key="1">
    <citation type="submission" date="2013-09" db="EMBL/GenBank/DDBJ databases">
        <title>Corchorus capsularis genome sequencing.</title>
        <authorList>
            <person name="Alam M."/>
            <person name="Haque M.S."/>
            <person name="Islam M.S."/>
            <person name="Emdad E.M."/>
            <person name="Islam M.M."/>
            <person name="Ahmed B."/>
            <person name="Halim A."/>
            <person name="Hossen Q.M.M."/>
            <person name="Hossain M.Z."/>
            <person name="Ahmed R."/>
            <person name="Khan M.M."/>
            <person name="Islam R."/>
            <person name="Rashid M.M."/>
            <person name="Khan S.A."/>
            <person name="Rahman M.S."/>
            <person name="Alam M."/>
        </authorList>
    </citation>
    <scope>NUCLEOTIDE SEQUENCE [LARGE SCALE GENOMIC DNA]</scope>
    <source>
        <strain evidence="2">cv. CVL-1</strain>
        <tissue evidence="1">Whole seedling</tissue>
    </source>
</reference>
<evidence type="ECO:0000313" key="2">
    <source>
        <dbReference type="Proteomes" id="UP000188268"/>
    </source>
</evidence>